<evidence type="ECO:0000313" key="2">
    <source>
        <dbReference type="Proteomes" id="UP001246858"/>
    </source>
</evidence>
<accession>A0ACC6KQM9</accession>
<proteinExistence type="predicted"/>
<comment type="caution">
    <text evidence="1">The sequence shown here is derived from an EMBL/GenBank/DDBJ whole genome shotgun (WGS) entry which is preliminary data.</text>
</comment>
<gene>
    <name evidence="1" type="ORF">J2X78_000030</name>
</gene>
<name>A0ACC6KQM9_9SPHI</name>
<protein>
    <submittedName>
        <fullName evidence="1">TonB-linked SusC/RagA family outer membrane protein</fullName>
    </submittedName>
</protein>
<dbReference type="Proteomes" id="UP001246858">
    <property type="component" value="Unassembled WGS sequence"/>
</dbReference>
<dbReference type="EMBL" id="JAVDTF010000001">
    <property type="protein sequence ID" value="MDR6781478.1"/>
    <property type="molecule type" value="Genomic_DNA"/>
</dbReference>
<sequence length="1088" mass="120636">MRLTIAILVASLMHVSASGLAQKITLHKSNASLQSIFKALKDQSGYNFFYTDNLLKDASPVDLDVRNTDLKDVLQLLFAGQNLDYLVRDKTVIIQARKAQPQEIISGFVGDKKTRQPIPGVTVSIKGTKSMVQTDKNGKFTISVPSGATSLEFRFLGYKAANLPIQPNSNYTIYLEEDEQSLKETVITGLTERKAATYTGAAKTITQADLKSISAGNIFAGVAAMDPSFRIMVNNAAGADLNQLPDIQIRGANSFVNIGTEMSGNPNLPLFILDNFEVSLQQIVDLDINRIEAITILKDASATAIYGSRGANGVMVITTIPPKPGTIQVNLNNDFEFQSPDLSVYHLLNSREKLDFEQRAGLVTNYFQEYLYNERYKNMASGVNTNWLSIPVQSGYTNRTSLSLAGGDRAIRYNLSGTVALANGVMKGMDNKRYQGSFRLAYSVKKVQFMNTISLSQRNANASPYGNFSQYVGMNPYWKPYDENGQAQQYIENIRLSAAESSLILNPLRDVMFNTIDNRENELTVSNTSSVRYDINKSIFVEGSFNLQKVNGRTDNFYSALDSRFATVTDVTRKGTYSVANSENLTLGGQAKANFIKGFGRHMVTSSLIAEIRNSQLSNYLMNAEGFPFDRLDNLLFATQYEANGKPSGNESTVRTLGFTFSGNYTYDNRYFTDLSLRRDGSSQYGTNKRFGTNWSAGLGWNLHNETFLKAVKWINTLRLRGSYGSTGSLNIPAYGAQFMYAFNANTGYYNELGAQLNNLGNADLSWQQVLKANVGITASLFNNRLALDANLYRDVTQDALTSISLAPSTGFTSFSDNLGKLQNTGLELDVRYKVIDNRAKNISWFVNVNGLTNKNILKELSDRFKSSNDRLNSGNPNQTAPNPQFVEGNSMSAIYVVPSLGIDPVTGQEVFINRYGEKTFNWDVNDKVAFGDTNPTWSGNINSTLNMGGFNFTLSFRYQFGGQIYNSTLLQRVEGVNARNNVDRRAYDLGWKFPGDESLYKRIVASPVQTQSTSRFVQDDDFLHLTTVRVGYRFDGLNSGFIRKAGMNSLTISAITNDIYRFATTAYERGTNTPFARTYSLSLSAGF</sequence>
<reference evidence="1" key="1">
    <citation type="submission" date="2023-07" db="EMBL/GenBank/DDBJ databases">
        <title>Sorghum-associated microbial communities from plants grown in Nebraska, USA.</title>
        <authorList>
            <person name="Schachtman D."/>
        </authorList>
    </citation>
    <scope>NUCLEOTIDE SEQUENCE</scope>
    <source>
        <strain evidence="1">2697</strain>
    </source>
</reference>
<evidence type="ECO:0000313" key="1">
    <source>
        <dbReference type="EMBL" id="MDR6781478.1"/>
    </source>
</evidence>
<keyword evidence="2" id="KW-1185">Reference proteome</keyword>
<organism evidence="1 2">
    <name type="scientific">Pedobacter africanus</name>
    <dbReference type="NCBI Taxonomy" id="151894"/>
    <lineage>
        <taxon>Bacteria</taxon>
        <taxon>Pseudomonadati</taxon>
        <taxon>Bacteroidota</taxon>
        <taxon>Sphingobacteriia</taxon>
        <taxon>Sphingobacteriales</taxon>
        <taxon>Sphingobacteriaceae</taxon>
        <taxon>Pedobacter</taxon>
    </lineage>
</organism>